<dbReference type="Proteomes" id="UP000266861">
    <property type="component" value="Unassembled WGS sequence"/>
</dbReference>
<reference evidence="2 3" key="1">
    <citation type="submission" date="2018-08" db="EMBL/GenBank/DDBJ databases">
        <title>Genome and evolution of the arbuscular mycorrhizal fungus Diversispora epigaea (formerly Glomus versiforme) and its bacterial endosymbionts.</title>
        <authorList>
            <person name="Sun X."/>
            <person name="Fei Z."/>
            <person name="Harrison M."/>
        </authorList>
    </citation>
    <scope>NUCLEOTIDE SEQUENCE [LARGE SCALE GENOMIC DNA]</scope>
    <source>
        <strain evidence="2 3">IT104</strain>
    </source>
</reference>
<dbReference type="STRING" id="1348612.A0A397ISJ9"/>
<dbReference type="EMBL" id="PQFF01000195">
    <property type="protein sequence ID" value="RHZ75933.1"/>
    <property type="molecule type" value="Genomic_DNA"/>
</dbReference>
<dbReference type="Pfam" id="PF13649">
    <property type="entry name" value="Methyltransf_25"/>
    <property type="match status" value="1"/>
</dbReference>
<protein>
    <recommendedName>
        <fullName evidence="1">Methyltransferase domain-containing protein</fullName>
    </recommendedName>
</protein>
<dbReference type="InterPro" id="IPR041698">
    <property type="entry name" value="Methyltransf_25"/>
</dbReference>
<dbReference type="OrthoDB" id="2013972at2759"/>
<dbReference type="AlphaFoldDB" id="A0A397ISJ9"/>
<evidence type="ECO:0000259" key="1">
    <source>
        <dbReference type="Pfam" id="PF13649"/>
    </source>
</evidence>
<feature type="domain" description="Methyltransferase" evidence="1">
    <location>
        <begin position="84"/>
        <end position="175"/>
    </location>
</feature>
<proteinExistence type="predicted"/>
<sequence length="309" mass="35350">MGNIFSTIFERHKRKIPTNRCNNSRLNNSNENVRQIHNNSPYILPNDEKEGDRLIMQHFITRSVFKSNFCAPVNDILQRPGAKVLDVGCGPGTWLHDMASDFPNARFIGVDISPMFPKLIKPRNVEYLQANFLKGLPFCNDTFDFVVIRNMISVLTIEDWKTVLQELTRVCKPMGYVESTEFGIPVLNEGPMSSEICKAWINIMKSKNIDLSFSVQLPKLYSTFLKKVGSISQCVTIGLRGDQVSKDMAEDLLMLAEALQPALHFTDREFEEHIEKLRKELEEYEVFCDIQVVWGLKTYSSTNNSEEPS</sequence>
<evidence type="ECO:0000313" key="2">
    <source>
        <dbReference type="EMBL" id="RHZ75933.1"/>
    </source>
</evidence>
<keyword evidence="3" id="KW-1185">Reference proteome</keyword>
<dbReference type="PANTHER" id="PTHR43591">
    <property type="entry name" value="METHYLTRANSFERASE"/>
    <property type="match status" value="1"/>
</dbReference>
<comment type="caution">
    <text evidence="2">The sequence shown here is derived from an EMBL/GenBank/DDBJ whole genome shotgun (WGS) entry which is preliminary data.</text>
</comment>
<dbReference type="GO" id="GO:0008168">
    <property type="term" value="F:methyltransferase activity"/>
    <property type="evidence" value="ECO:0007669"/>
    <property type="project" value="TreeGrafter"/>
</dbReference>
<accession>A0A397ISJ9</accession>
<dbReference type="CDD" id="cd02440">
    <property type="entry name" value="AdoMet_MTases"/>
    <property type="match status" value="1"/>
</dbReference>
<dbReference type="SUPFAM" id="SSF53335">
    <property type="entry name" value="S-adenosyl-L-methionine-dependent methyltransferases"/>
    <property type="match status" value="1"/>
</dbReference>
<evidence type="ECO:0000313" key="3">
    <source>
        <dbReference type="Proteomes" id="UP000266861"/>
    </source>
</evidence>
<name>A0A397ISJ9_9GLOM</name>
<gene>
    <name evidence="2" type="ORF">Glove_208g199</name>
</gene>
<dbReference type="PANTHER" id="PTHR43591:SF24">
    <property type="entry name" value="2-METHOXY-6-POLYPRENYL-1,4-BENZOQUINOL METHYLASE, MITOCHONDRIAL"/>
    <property type="match status" value="1"/>
</dbReference>
<dbReference type="Gene3D" id="3.40.50.150">
    <property type="entry name" value="Vaccinia Virus protein VP39"/>
    <property type="match status" value="1"/>
</dbReference>
<organism evidence="2 3">
    <name type="scientific">Diversispora epigaea</name>
    <dbReference type="NCBI Taxonomy" id="1348612"/>
    <lineage>
        <taxon>Eukaryota</taxon>
        <taxon>Fungi</taxon>
        <taxon>Fungi incertae sedis</taxon>
        <taxon>Mucoromycota</taxon>
        <taxon>Glomeromycotina</taxon>
        <taxon>Glomeromycetes</taxon>
        <taxon>Diversisporales</taxon>
        <taxon>Diversisporaceae</taxon>
        <taxon>Diversispora</taxon>
    </lineage>
</organism>
<dbReference type="InterPro" id="IPR029063">
    <property type="entry name" value="SAM-dependent_MTases_sf"/>
</dbReference>